<dbReference type="Gene3D" id="3.90.180.10">
    <property type="entry name" value="Medium-chain alcohol dehydrogenases, catalytic domain"/>
    <property type="match status" value="1"/>
</dbReference>
<keyword evidence="3" id="KW-0444">Lipid biosynthesis</keyword>
<keyword evidence="4" id="KW-0276">Fatty acid metabolism</keyword>
<keyword evidence="6" id="KW-0809">Transit peptide</keyword>
<protein>
    <recommendedName>
        <fullName evidence="12">Enoyl-[acyl-carrier-protein] reductase, mitochondrial</fullName>
        <ecNumber evidence="11">1.3.1.104</ecNumber>
    </recommendedName>
    <alternativeName>
        <fullName evidence="13">2-enoyl thioester reductase</fullName>
    </alternativeName>
</protein>
<dbReference type="InterPro" id="IPR020843">
    <property type="entry name" value="ER"/>
</dbReference>
<evidence type="ECO:0000256" key="13">
    <source>
        <dbReference type="ARBA" id="ARBA00042123"/>
    </source>
</evidence>
<dbReference type="InterPro" id="IPR011032">
    <property type="entry name" value="GroES-like_sf"/>
</dbReference>
<dbReference type="GO" id="GO:0006633">
    <property type="term" value="P:fatty acid biosynthetic process"/>
    <property type="evidence" value="ECO:0007669"/>
    <property type="project" value="UniProtKB-KW"/>
</dbReference>
<dbReference type="Pfam" id="PF00107">
    <property type="entry name" value="ADH_zinc_N"/>
    <property type="match status" value="1"/>
</dbReference>
<evidence type="ECO:0000256" key="11">
    <source>
        <dbReference type="ARBA" id="ARBA00038963"/>
    </source>
</evidence>
<evidence type="ECO:0000256" key="1">
    <source>
        <dbReference type="ARBA" id="ARBA00004173"/>
    </source>
</evidence>
<evidence type="ECO:0000256" key="8">
    <source>
        <dbReference type="ARBA" id="ARBA00023098"/>
    </source>
</evidence>
<dbReference type="CDD" id="cd08290">
    <property type="entry name" value="ETR"/>
    <property type="match status" value="1"/>
</dbReference>
<dbReference type="Gene3D" id="3.40.50.720">
    <property type="entry name" value="NAD(P)-binding Rossmann-like Domain"/>
    <property type="match status" value="1"/>
</dbReference>
<dbReference type="AlphaFoldDB" id="A0A7E4UYN8"/>
<evidence type="ECO:0000259" key="14">
    <source>
        <dbReference type="SMART" id="SM00829"/>
    </source>
</evidence>
<accession>A0A7E4UYN8</accession>
<evidence type="ECO:0000313" key="15">
    <source>
        <dbReference type="Proteomes" id="UP000492821"/>
    </source>
</evidence>
<feature type="domain" description="Enoyl reductase (ER)" evidence="14">
    <location>
        <begin position="47"/>
        <end position="363"/>
    </location>
</feature>
<dbReference type="Proteomes" id="UP000492821">
    <property type="component" value="Unassembled WGS sequence"/>
</dbReference>
<dbReference type="InterPro" id="IPR051034">
    <property type="entry name" value="Mito_Enoyl-ACP_Reductase"/>
</dbReference>
<dbReference type="PANTHER" id="PTHR43981">
    <property type="entry name" value="ENOYL-[ACYL-CARRIER-PROTEIN] REDUCTASE, MITOCHONDRIAL"/>
    <property type="match status" value="1"/>
</dbReference>
<evidence type="ECO:0000256" key="4">
    <source>
        <dbReference type="ARBA" id="ARBA00022832"/>
    </source>
</evidence>
<evidence type="ECO:0000256" key="6">
    <source>
        <dbReference type="ARBA" id="ARBA00022946"/>
    </source>
</evidence>
<dbReference type="SMART" id="SM00829">
    <property type="entry name" value="PKS_ER"/>
    <property type="match status" value="1"/>
</dbReference>
<evidence type="ECO:0000256" key="3">
    <source>
        <dbReference type="ARBA" id="ARBA00022516"/>
    </source>
</evidence>
<proteinExistence type="inferred from homology"/>
<keyword evidence="5" id="KW-0521">NADP</keyword>
<reference evidence="16" key="2">
    <citation type="submission" date="2020-10" db="UniProtKB">
        <authorList>
            <consortium name="WormBaseParasite"/>
        </authorList>
    </citation>
    <scope>IDENTIFICATION</scope>
</reference>
<evidence type="ECO:0000256" key="12">
    <source>
        <dbReference type="ARBA" id="ARBA00041058"/>
    </source>
</evidence>
<dbReference type="WBParaSite" id="Pan_g14359.t1">
    <property type="protein sequence ID" value="Pan_g14359.t1"/>
    <property type="gene ID" value="Pan_g14359"/>
</dbReference>
<dbReference type="Pfam" id="PF08240">
    <property type="entry name" value="ADH_N"/>
    <property type="match status" value="1"/>
</dbReference>
<dbReference type="GO" id="GO:0141148">
    <property type="term" value="F:enoyl-[acyl-carrier-protein] reductase (NADPH) activity"/>
    <property type="evidence" value="ECO:0007669"/>
    <property type="project" value="UniProtKB-EC"/>
</dbReference>
<evidence type="ECO:0000256" key="2">
    <source>
        <dbReference type="ARBA" id="ARBA00010371"/>
    </source>
</evidence>
<dbReference type="SUPFAM" id="SSF51735">
    <property type="entry name" value="NAD(P)-binding Rossmann-fold domains"/>
    <property type="match status" value="1"/>
</dbReference>
<comment type="similarity">
    <text evidence="2">Belongs to the zinc-containing alcohol dehydrogenase family. Quinone oxidoreductase subfamily.</text>
</comment>
<comment type="subcellular location">
    <subcellularLocation>
        <location evidence="1">Mitochondrion</location>
    </subcellularLocation>
</comment>
<dbReference type="SUPFAM" id="SSF50129">
    <property type="entry name" value="GroES-like"/>
    <property type="match status" value="1"/>
</dbReference>
<evidence type="ECO:0000256" key="9">
    <source>
        <dbReference type="ARBA" id="ARBA00023128"/>
    </source>
</evidence>
<evidence type="ECO:0000256" key="7">
    <source>
        <dbReference type="ARBA" id="ARBA00023002"/>
    </source>
</evidence>
<dbReference type="EC" id="1.3.1.104" evidence="11"/>
<keyword evidence="10" id="KW-0275">Fatty acid biosynthesis</keyword>
<evidence type="ECO:0000256" key="5">
    <source>
        <dbReference type="ARBA" id="ARBA00022857"/>
    </source>
</evidence>
<dbReference type="InterPro" id="IPR013149">
    <property type="entry name" value="ADH-like_C"/>
</dbReference>
<evidence type="ECO:0000313" key="16">
    <source>
        <dbReference type="WBParaSite" id="Pan_g14359.t1"/>
    </source>
</evidence>
<keyword evidence="7" id="KW-0560">Oxidoreductase</keyword>
<dbReference type="InterPro" id="IPR013154">
    <property type="entry name" value="ADH-like_N"/>
</dbReference>
<keyword evidence="8" id="KW-0443">Lipid metabolism</keyword>
<dbReference type="InterPro" id="IPR036291">
    <property type="entry name" value="NAD(P)-bd_dom_sf"/>
</dbReference>
<dbReference type="PANTHER" id="PTHR43981:SF1">
    <property type="entry name" value="ENOYL-[ACYL-CARRIER-PROTEIN] REDUCTASE, MITOCHONDRIAL"/>
    <property type="match status" value="1"/>
</dbReference>
<sequence>MTTLDLGSVNLSLTADLLCYSTLPERFTDGLKMSFIKSRAVLISQLGDPTKVLKLVTQKVPLNLGTTDVLVKWLASPINPLDINRIQGVYPGSQSDVVGGSEALGVVEKSGSEAKLKPNDLVIPISLGGQLWSEYDVIDESSLYKVRPDIDLLSGAVLLVNPPTAYVMLKHFVKLQPGDYIIQNSANSGVGRAVIEIAHAWGYKSINLIRDRPEVDKLKNELRQLGADFVYTEDEFKKIGSSIAKEYDIKLAFNGVGGRSALMISSSLAFGGTIVTYGGMSKKASEISTSSFVFRNIKACGVAVGNWMMMDENKAEVSQMLEELQQLIVEGKLHPPPVELHELNDFGEAISRTVDGKHCKQVLLIHPDHKNYKQRPSKL</sequence>
<name>A0A7E4UYN8_PANRE</name>
<keyword evidence="15" id="KW-1185">Reference proteome</keyword>
<reference evidence="15" key="1">
    <citation type="journal article" date="2013" name="Genetics">
        <title>The draft genome and transcriptome of Panagrellus redivivus are shaped by the harsh demands of a free-living lifestyle.</title>
        <authorList>
            <person name="Srinivasan J."/>
            <person name="Dillman A.R."/>
            <person name="Macchietto M.G."/>
            <person name="Heikkinen L."/>
            <person name="Lakso M."/>
            <person name="Fracchia K.M."/>
            <person name="Antoshechkin I."/>
            <person name="Mortazavi A."/>
            <person name="Wong G."/>
            <person name="Sternberg P.W."/>
        </authorList>
    </citation>
    <scope>NUCLEOTIDE SEQUENCE [LARGE SCALE GENOMIC DNA]</scope>
    <source>
        <strain evidence="15">MT8872</strain>
    </source>
</reference>
<organism evidence="15 16">
    <name type="scientific">Panagrellus redivivus</name>
    <name type="common">Microworm</name>
    <dbReference type="NCBI Taxonomy" id="6233"/>
    <lineage>
        <taxon>Eukaryota</taxon>
        <taxon>Metazoa</taxon>
        <taxon>Ecdysozoa</taxon>
        <taxon>Nematoda</taxon>
        <taxon>Chromadorea</taxon>
        <taxon>Rhabditida</taxon>
        <taxon>Tylenchina</taxon>
        <taxon>Panagrolaimomorpha</taxon>
        <taxon>Panagrolaimoidea</taxon>
        <taxon>Panagrolaimidae</taxon>
        <taxon>Panagrellus</taxon>
    </lineage>
</organism>
<keyword evidence="9" id="KW-0496">Mitochondrion</keyword>
<dbReference type="GO" id="GO:0005739">
    <property type="term" value="C:mitochondrion"/>
    <property type="evidence" value="ECO:0007669"/>
    <property type="project" value="UniProtKB-SubCell"/>
</dbReference>
<evidence type="ECO:0000256" key="10">
    <source>
        <dbReference type="ARBA" id="ARBA00023160"/>
    </source>
</evidence>